<evidence type="ECO:0000313" key="4">
    <source>
        <dbReference type="EMBL" id="WDF81797.1"/>
    </source>
</evidence>
<evidence type="ECO:0000313" key="5">
    <source>
        <dbReference type="Proteomes" id="UP001220377"/>
    </source>
</evidence>
<keyword evidence="5" id="KW-1185">Reference proteome</keyword>
<dbReference type="Proteomes" id="UP001220377">
    <property type="component" value="Chromosome"/>
</dbReference>
<dbReference type="InterPro" id="IPR017853">
    <property type="entry name" value="GH"/>
</dbReference>
<reference evidence="4 5" key="1">
    <citation type="submission" date="2023-02" db="EMBL/GenBank/DDBJ databases">
        <title>Genome sequence of Lacticaseibacillus sp. KACC 23028.</title>
        <authorList>
            <person name="Kim S."/>
            <person name="Heo J."/>
            <person name="Kwon S.-W."/>
        </authorList>
    </citation>
    <scope>NUCLEOTIDE SEQUENCE [LARGE SCALE GENOMIC DNA]</scope>
    <source>
        <strain evidence="4 5">KACC 23028</strain>
    </source>
</reference>
<dbReference type="Pfam" id="PF01183">
    <property type="entry name" value="Glyco_hydro_25"/>
    <property type="match status" value="1"/>
</dbReference>
<keyword evidence="3" id="KW-0326">Glycosidase</keyword>
<dbReference type="SUPFAM" id="SSF51445">
    <property type="entry name" value="(Trans)glycosidases"/>
    <property type="match status" value="1"/>
</dbReference>
<keyword evidence="2" id="KW-0378">Hydrolase</keyword>
<dbReference type="InterPro" id="IPR018077">
    <property type="entry name" value="Glyco_hydro_fam25_subgr"/>
</dbReference>
<name>A0ABY7WNK2_9LACO</name>
<comment type="similarity">
    <text evidence="1">Belongs to the glycosyl hydrolase 25 family.</text>
</comment>
<accession>A0ABY7WNK2</accession>
<dbReference type="InterPro" id="IPR002053">
    <property type="entry name" value="Glyco_hydro_25"/>
</dbReference>
<dbReference type="PROSITE" id="PS51904">
    <property type="entry name" value="GLYCOSYL_HYDROL_F25_2"/>
    <property type="match status" value="1"/>
</dbReference>
<proteinExistence type="inferred from homology"/>
<sequence length="355" mass="37987">MIKIEIHGVDWSKYNSTHGDWGTSKDEFAIIQIGGINGNGTYSQATYAPQVKAVLAMGRRAHTYIWFEVGNSSAKSKTVLDKFLPQVKTPKGSIIALDWEAGASAGYKSGNTAVVLAALKRIKAAGYTPVLYGYKDFMNQTLDMKQVVKLIGSSLWVAEYPDYNIRTEPMKSKSGGYLYFPSMDGIAIFQFTSTYRAGGLDGNVDLTGITWSGYKKTAPSKPVSSKPAPIKKEAPDMPVAKARPANVYGVAYVIADTKSAKGVTIKKGSDWNIYGYPDGKVDIGSDTVSASAVRIIANPLRVGAKGDAHNAKSVTLSNGKVIAPGNWHATAITADGQIDLGGKQMADAKLFTIVI</sequence>
<dbReference type="RefSeq" id="WP_274258794.1">
    <property type="nucleotide sequence ID" value="NZ_CP117884.1"/>
</dbReference>
<dbReference type="EMBL" id="CP117884">
    <property type="protein sequence ID" value="WDF81797.1"/>
    <property type="molecule type" value="Genomic_DNA"/>
</dbReference>
<dbReference type="Gene3D" id="3.20.20.80">
    <property type="entry name" value="Glycosidases"/>
    <property type="match status" value="1"/>
</dbReference>
<organism evidence="4 5">
    <name type="scientific">Lacticaseibacillus pabuli</name>
    <dbReference type="NCBI Taxonomy" id="3025672"/>
    <lineage>
        <taxon>Bacteria</taxon>
        <taxon>Bacillati</taxon>
        <taxon>Bacillota</taxon>
        <taxon>Bacilli</taxon>
        <taxon>Lactobacillales</taxon>
        <taxon>Lactobacillaceae</taxon>
        <taxon>Lacticaseibacillus</taxon>
    </lineage>
</organism>
<gene>
    <name evidence="4" type="ORF">PQ472_07645</name>
</gene>
<evidence type="ECO:0000256" key="1">
    <source>
        <dbReference type="ARBA" id="ARBA00010646"/>
    </source>
</evidence>
<dbReference type="SMART" id="SM00641">
    <property type="entry name" value="Glyco_25"/>
    <property type="match status" value="1"/>
</dbReference>
<evidence type="ECO:0000256" key="2">
    <source>
        <dbReference type="ARBA" id="ARBA00022801"/>
    </source>
</evidence>
<protein>
    <submittedName>
        <fullName evidence="4">GH25 family lysozyme</fullName>
    </submittedName>
</protein>
<evidence type="ECO:0000256" key="3">
    <source>
        <dbReference type="ARBA" id="ARBA00023295"/>
    </source>
</evidence>